<keyword evidence="3" id="KW-1185">Reference proteome</keyword>
<feature type="transmembrane region" description="Helical" evidence="1">
    <location>
        <begin position="56"/>
        <end position="77"/>
    </location>
</feature>
<dbReference type="RefSeq" id="WP_364447197.1">
    <property type="nucleotide sequence ID" value="NZ_JBFARM010000003.1"/>
</dbReference>
<keyword evidence="1" id="KW-1133">Transmembrane helix</keyword>
<reference evidence="2 3" key="1">
    <citation type="submission" date="2024-06" db="EMBL/GenBank/DDBJ databases">
        <title>The Natural Products Discovery Center: Release of the First 8490 Sequenced Strains for Exploring Actinobacteria Biosynthetic Diversity.</title>
        <authorList>
            <person name="Kalkreuter E."/>
            <person name="Kautsar S.A."/>
            <person name="Yang D."/>
            <person name="Bader C.D."/>
            <person name="Teijaro C.N."/>
            <person name="Fluegel L."/>
            <person name="Davis C.M."/>
            <person name="Simpson J.R."/>
            <person name="Lauterbach L."/>
            <person name="Steele A.D."/>
            <person name="Gui C."/>
            <person name="Meng S."/>
            <person name="Li G."/>
            <person name="Viehrig K."/>
            <person name="Ye F."/>
            <person name="Su P."/>
            <person name="Kiefer A.F."/>
            <person name="Nichols A."/>
            <person name="Cepeda A.J."/>
            <person name="Yan W."/>
            <person name="Fan B."/>
            <person name="Jiang Y."/>
            <person name="Adhikari A."/>
            <person name="Zheng C.-J."/>
            <person name="Schuster L."/>
            <person name="Cowan T.M."/>
            <person name="Smanski M.J."/>
            <person name="Chevrette M.G."/>
            <person name="De Carvalho L.P.S."/>
            <person name="Shen B."/>
        </authorList>
    </citation>
    <scope>NUCLEOTIDE SEQUENCE [LARGE SCALE GENOMIC DNA]</scope>
    <source>
        <strain evidence="2 3">NPDC049574</strain>
    </source>
</reference>
<sequence length="138" mass="14497">MSSPQKNRSVTTTTRPLAIGGAVLATGLLWLAAQLLDIDLLVDQPGDGQPPVTVGLPLVIGATLVLSLLGWGALAVLERFTRRARTIWSVSACVVLLISFVPIAGVEATLGTKIMLSLMHLAVAAVLIPMLRAPRNRA</sequence>
<evidence type="ECO:0000313" key="2">
    <source>
        <dbReference type="EMBL" id="MEV4285890.1"/>
    </source>
</evidence>
<accession>A0ABV3H0F6</accession>
<dbReference type="Pfam" id="PF19545">
    <property type="entry name" value="DUF6069"/>
    <property type="match status" value="1"/>
</dbReference>
<dbReference type="Proteomes" id="UP001552427">
    <property type="component" value="Unassembled WGS sequence"/>
</dbReference>
<feature type="transmembrane region" description="Helical" evidence="1">
    <location>
        <begin position="110"/>
        <end position="131"/>
    </location>
</feature>
<keyword evidence="1" id="KW-0472">Membrane</keyword>
<dbReference type="EMBL" id="JBFARM010000003">
    <property type="protein sequence ID" value="MEV4285890.1"/>
    <property type="molecule type" value="Genomic_DNA"/>
</dbReference>
<name>A0ABV3H0F6_9ACTN</name>
<protein>
    <submittedName>
        <fullName evidence="2">DUF6069 family protein</fullName>
    </submittedName>
</protein>
<feature type="transmembrane region" description="Helical" evidence="1">
    <location>
        <begin position="86"/>
        <end position="104"/>
    </location>
</feature>
<organism evidence="2 3">
    <name type="scientific">Nonomuraea bangladeshensis</name>
    <dbReference type="NCBI Taxonomy" id="404385"/>
    <lineage>
        <taxon>Bacteria</taxon>
        <taxon>Bacillati</taxon>
        <taxon>Actinomycetota</taxon>
        <taxon>Actinomycetes</taxon>
        <taxon>Streptosporangiales</taxon>
        <taxon>Streptosporangiaceae</taxon>
        <taxon>Nonomuraea</taxon>
    </lineage>
</organism>
<dbReference type="InterPro" id="IPR045713">
    <property type="entry name" value="DUF6069"/>
</dbReference>
<keyword evidence="1" id="KW-0812">Transmembrane</keyword>
<comment type="caution">
    <text evidence="2">The sequence shown here is derived from an EMBL/GenBank/DDBJ whole genome shotgun (WGS) entry which is preliminary data.</text>
</comment>
<evidence type="ECO:0000313" key="3">
    <source>
        <dbReference type="Proteomes" id="UP001552427"/>
    </source>
</evidence>
<gene>
    <name evidence="2" type="ORF">AB0K40_10335</name>
</gene>
<feature type="transmembrane region" description="Helical" evidence="1">
    <location>
        <begin position="16"/>
        <end position="36"/>
    </location>
</feature>
<proteinExistence type="predicted"/>
<evidence type="ECO:0000256" key="1">
    <source>
        <dbReference type="SAM" id="Phobius"/>
    </source>
</evidence>